<dbReference type="Gene3D" id="3.30.200.20">
    <property type="entry name" value="Phosphorylase Kinase, domain 1"/>
    <property type="match status" value="1"/>
</dbReference>
<dbReference type="EMBL" id="WNKQ01000012">
    <property type="protein sequence ID" value="KAF5847844.1"/>
    <property type="molecule type" value="Genomic_DNA"/>
</dbReference>
<dbReference type="InterPro" id="IPR017441">
    <property type="entry name" value="Protein_kinase_ATP_BS"/>
</dbReference>
<dbReference type="AlphaFoldDB" id="A0A8H6DTX2"/>
<proteinExistence type="predicted"/>
<evidence type="ECO:0000256" key="6">
    <source>
        <dbReference type="PROSITE-ProRule" id="PRU10141"/>
    </source>
</evidence>
<evidence type="ECO:0000313" key="9">
    <source>
        <dbReference type="EMBL" id="KAF5847844.1"/>
    </source>
</evidence>
<dbReference type="GO" id="GO:0005524">
    <property type="term" value="F:ATP binding"/>
    <property type="evidence" value="ECO:0007669"/>
    <property type="project" value="UniProtKB-UniRule"/>
</dbReference>
<dbReference type="SMART" id="SM00220">
    <property type="entry name" value="S_TKc"/>
    <property type="match status" value="1"/>
</dbReference>
<name>A0A8H6DTX2_COCSA</name>
<keyword evidence="2" id="KW-0808">Transferase</keyword>
<dbReference type="PROSITE" id="PS50011">
    <property type="entry name" value="PROTEIN_KINASE_DOM"/>
    <property type="match status" value="1"/>
</dbReference>
<dbReference type="Pfam" id="PF00069">
    <property type="entry name" value="Pkinase"/>
    <property type="match status" value="2"/>
</dbReference>
<feature type="binding site" evidence="6">
    <location>
        <position position="114"/>
    </location>
    <ligand>
        <name>ATP</name>
        <dbReference type="ChEBI" id="CHEBI:30616"/>
    </ligand>
</feature>
<dbReference type="GO" id="GO:0005634">
    <property type="term" value="C:nucleus"/>
    <property type="evidence" value="ECO:0007669"/>
    <property type="project" value="TreeGrafter"/>
</dbReference>
<evidence type="ECO:0000313" key="10">
    <source>
        <dbReference type="Proteomes" id="UP000624244"/>
    </source>
</evidence>
<feature type="compositionally biased region" description="Low complexity" evidence="7">
    <location>
        <begin position="236"/>
        <end position="255"/>
    </location>
</feature>
<dbReference type="PANTHER" id="PTHR45646">
    <property type="entry name" value="SERINE/THREONINE-PROTEIN KINASE DOA-RELATED"/>
    <property type="match status" value="1"/>
</dbReference>
<sequence length="416" mass="46829">MALSRTSARPRSIPSRRSLAFIVSWRAPTPLRPLFSTPIQPSQHRNLPTDWPTHSCDVDAEQLHHYCKGGYHPVHLGDSLNNGRYKILHKLGWGGYSTVWAARDTRNQTFVAIKIWVSEPTHNSRELTALRAIVTARSNRPGYQYLMTMQDYFQIHGPNGTHDYIITERLGPSVANFLDGYSGSVRLPGRLAKTIAKQTLSSLSFLHEHKIAHAGTKKPLFPSFYQTSSLLTSDKPTASPSNPTNPSTSSDPLPTQSIPKPLFTSIKLIDYGQSFLENNSPSTLYIPLYYRAPEILFNNTLNHRVDLWSMGCVLFELITGQPPFDTFLITPPILVSQMLEMSGDTLPDCWQKQWYAINSKQLSDDEDRSFQSWLEQDLSKEDIIRVGALVGSMIRLEPSARASVNTVLQDAWFQAS</sequence>
<keyword evidence="4" id="KW-0418">Kinase</keyword>
<reference evidence="9" key="1">
    <citation type="submission" date="2019-11" db="EMBL/GenBank/DDBJ databases">
        <title>Bipolaris sorokiniana Genome sequencing.</title>
        <authorList>
            <person name="Wang H."/>
        </authorList>
    </citation>
    <scope>NUCLEOTIDE SEQUENCE</scope>
</reference>
<evidence type="ECO:0000259" key="8">
    <source>
        <dbReference type="PROSITE" id="PS50011"/>
    </source>
</evidence>
<dbReference type="PROSITE" id="PS00107">
    <property type="entry name" value="PROTEIN_KINASE_ATP"/>
    <property type="match status" value="1"/>
</dbReference>
<evidence type="ECO:0000256" key="4">
    <source>
        <dbReference type="ARBA" id="ARBA00022777"/>
    </source>
</evidence>
<accession>A0A8H6DTX2</accession>
<evidence type="ECO:0000256" key="5">
    <source>
        <dbReference type="ARBA" id="ARBA00022840"/>
    </source>
</evidence>
<gene>
    <name evidence="9" type="ORF">GGP41_009133</name>
</gene>
<comment type="caution">
    <text evidence="9">The sequence shown here is derived from an EMBL/GenBank/DDBJ whole genome shotgun (WGS) entry which is preliminary data.</text>
</comment>
<keyword evidence="5 6" id="KW-0067">ATP-binding</keyword>
<evidence type="ECO:0000256" key="2">
    <source>
        <dbReference type="ARBA" id="ARBA00022679"/>
    </source>
</evidence>
<dbReference type="SUPFAM" id="SSF56112">
    <property type="entry name" value="Protein kinase-like (PK-like)"/>
    <property type="match status" value="1"/>
</dbReference>
<dbReference type="Gene3D" id="1.10.510.10">
    <property type="entry name" value="Transferase(Phosphotransferase) domain 1"/>
    <property type="match status" value="1"/>
</dbReference>
<feature type="domain" description="Protein kinase" evidence="8">
    <location>
        <begin position="85"/>
        <end position="413"/>
    </location>
</feature>
<keyword evidence="3 6" id="KW-0547">Nucleotide-binding</keyword>
<dbReference type="Proteomes" id="UP000624244">
    <property type="component" value="Unassembled WGS sequence"/>
</dbReference>
<dbReference type="InterPro" id="IPR051175">
    <property type="entry name" value="CLK_kinases"/>
</dbReference>
<dbReference type="GO" id="GO:0004674">
    <property type="term" value="F:protein serine/threonine kinase activity"/>
    <property type="evidence" value="ECO:0007669"/>
    <property type="project" value="UniProtKB-KW"/>
</dbReference>
<protein>
    <recommendedName>
        <fullName evidence="8">Protein kinase domain-containing protein</fullName>
    </recommendedName>
</protein>
<keyword evidence="1" id="KW-0723">Serine/threonine-protein kinase</keyword>
<evidence type="ECO:0000256" key="3">
    <source>
        <dbReference type="ARBA" id="ARBA00022741"/>
    </source>
</evidence>
<dbReference type="PANTHER" id="PTHR45646:SF11">
    <property type="entry name" value="SERINE_THREONINE-PROTEIN KINASE DOA"/>
    <property type="match status" value="1"/>
</dbReference>
<feature type="region of interest" description="Disordered" evidence="7">
    <location>
        <begin position="232"/>
        <end position="256"/>
    </location>
</feature>
<organism evidence="9 10">
    <name type="scientific">Cochliobolus sativus</name>
    <name type="common">Common root rot and spot blotch fungus</name>
    <name type="synonym">Bipolaris sorokiniana</name>
    <dbReference type="NCBI Taxonomy" id="45130"/>
    <lineage>
        <taxon>Eukaryota</taxon>
        <taxon>Fungi</taxon>
        <taxon>Dikarya</taxon>
        <taxon>Ascomycota</taxon>
        <taxon>Pezizomycotina</taxon>
        <taxon>Dothideomycetes</taxon>
        <taxon>Pleosporomycetidae</taxon>
        <taxon>Pleosporales</taxon>
        <taxon>Pleosporineae</taxon>
        <taxon>Pleosporaceae</taxon>
        <taxon>Bipolaris</taxon>
    </lineage>
</organism>
<evidence type="ECO:0000256" key="7">
    <source>
        <dbReference type="SAM" id="MobiDB-lite"/>
    </source>
</evidence>
<evidence type="ECO:0000256" key="1">
    <source>
        <dbReference type="ARBA" id="ARBA00022527"/>
    </source>
</evidence>
<dbReference type="InterPro" id="IPR011009">
    <property type="entry name" value="Kinase-like_dom_sf"/>
</dbReference>
<dbReference type="GO" id="GO:0043484">
    <property type="term" value="P:regulation of RNA splicing"/>
    <property type="evidence" value="ECO:0007669"/>
    <property type="project" value="TreeGrafter"/>
</dbReference>
<dbReference type="InterPro" id="IPR000719">
    <property type="entry name" value="Prot_kinase_dom"/>
</dbReference>